<reference evidence="1" key="1">
    <citation type="submission" date="2018-02" db="EMBL/GenBank/DDBJ databases">
        <title>The genomes of Aspergillus section Nigri reveals drivers in fungal speciation.</title>
        <authorList>
            <consortium name="DOE Joint Genome Institute"/>
            <person name="Vesth T.C."/>
            <person name="Nybo J."/>
            <person name="Theobald S."/>
            <person name="Brandl J."/>
            <person name="Frisvad J.C."/>
            <person name="Nielsen K.F."/>
            <person name="Lyhne E.K."/>
            <person name="Kogle M.E."/>
            <person name="Kuo A."/>
            <person name="Riley R."/>
            <person name="Clum A."/>
            <person name="Nolan M."/>
            <person name="Lipzen A."/>
            <person name="Salamov A."/>
            <person name="Henrissat B."/>
            <person name="Wiebenga A."/>
            <person name="De vries R.P."/>
            <person name="Grigoriev I.V."/>
            <person name="Mortensen U.H."/>
            <person name="Andersen M.R."/>
            <person name="Baker S.E."/>
        </authorList>
    </citation>
    <scope>NUCLEOTIDE SEQUENCE</scope>
    <source>
        <strain evidence="1">CBS 121060</strain>
    </source>
</reference>
<dbReference type="Proteomes" id="UP000249661">
    <property type="component" value="Unassembled WGS sequence"/>
</dbReference>
<protein>
    <submittedName>
        <fullName evidence="1">Uncharacterized protein</fullName>
    </submittedName>
</protein>
<proteinExistence type="predicted"/>
<accession>A0ACD1HNQ8</accession>
<keyword evidence="2" id="KW-1185">Reference proteome</keyword>
<name>A0ACD1HNQ8_9EURO</name>
<evidence type="ECO:0000313" key="1">
    <source>
        <dbReference type="EMBL" id="RAH75055.1"/>
    </source>
</evidence>
<evidence type="ECO:0000313" key="2">
    <source>
        <dbReference type="Proteomes" id="UP000249661"/>
    </source>
</evidence>
<gene>
    <name evidence="1" type="ORF">BO66DRAFT_425383</name>
</gene>
<dbReference type="EMBL" id="KZ824934">
    <property type="protein sequence ID" value="RAH75055.1"/>
    <property type="molecule type" value="Genomic_DNA"/>
</dbReference>
<sequence>MGSRNDDLPTNISLTGSDGPPGEPSVPEGDGTPSNGHIPEEGRALEADGVTGSDGPPGEPSIPEGDGTPSNGDIPEGDRAPEADGVTGSDGSPVEDDQPADDDSPGKDDDLVHTDSVADVGDNNDGPAEYRALEQERPRDLLQELIKAIEDGEPQTAKNLVAEHNELANMTFTYGASKESDNSEERTTPLLLAIELSRSGLVEILVDRGADVNLTVMNAKYYEGEPQTLKALKAAILCGSQVNLEEILEHSLDIINADISFTSEDVTGLTMDEITPSMLAVAFERPEITKLLEANGADTKATTVNDESTPFLPVTIETQLRTVQHFRNRRATGSPLVNGDHTMTPLLAAAQTGNEKVFDILLKHKADPTASEIMEIPRCIWLRRVETQPTLPAFRKEGTSQSLKDCNDETALIVAAMNNQKSIVERLIKFKANIESRDIWQYTALLNAATFQANSVLPSLLDAGANLAAKTGAGLNALQLACENNDGDTVRLLLGVPPIKLATLMRIGDHAGKTVLGWAIFQKSDPSIIFQLLESSFFFPLDPAQDEVHRSPKSEQVPIAKWLLNDSRRQEMLGHQVPVLYWALLNVQKVLCEVVMRQNPGSPPILEDRCGATWLHVIALSGNVDGLEWMKDNWSAHLLNKASRDFTPLHAAVENGHEKMVRILLEKIDEKDASRVLDVILGEGKDAESAIAVAVVNNEPEIEEQLWNKLRELFEAKKPSASPGVRQDGDDAHRKDEWRNTAERVVGAAAWRYTTGEEKYLNGFIDIYSAGKARAKDMGPLDFVVKYQFPTALWWLLSSGEYFGEILFRKGNELRNYGDGGDPADDRENWPTATVIRNLLTNPPSLRRPSNGKLLPEFEYERPVPRPVPQTDKTYAIVLDVTIKAKAQTAIKLKRGEIREILYGRGPNSIMMDTGYRDLQAMQDELFKRKTALSKKPAAEQPSAPPRESKNTTGKQGESSDASSMKQKQMRWFHIPTNNLQYVKVLVPPHLAEPWANWQQDLMVRISREKEHSQSTHRRLAKLVKRSWVEIPAGGEKHYMKPRCLFPYISWGAGPPKAQNHGKNEHNGQDHTEPGFDSHTEQQDPKSQSTSERLSKAISQPSPQPDEKVSWPESKQDTRKIVHEALTLDQYYYDSIKDTYTRDHDQALSRLFKTYKEKRAIQSTQPYEEQRPHHNHEPVGETLTTDCRDFFEPLSRRWKERRDKQIPHKQERNDQDRSYALQKDEAESFQILKVNQLWLWILHDGKINTIITSVTQEVEDGEKTFLERVLDKLNQADFDVPEEKKEQGSSLPAYQIRIVQGILDTARDMFDARDVLIDPPLKEKIAPLDVYRRAIQKMRDKEIELFAGFRDALNLKARKGESQARQTSQQNGLSSQRGPEPQKFWESKSTSENPYKRIDDETNVLHEIKDILDELNILKSLAHDQDNVAKSKFTLSEVSNDIQGMVRDAISIQTDINTLLDLKQKKAGIVEAQATRSQSDTVMSFTVVTIICLPASFLTSLFALDISDFPHENGNLVYQGRWIFPIIFGVSLVVSAFFVALAYNANWLKILIQRGMEHSRHWGWYETMRKRSQSLFHRGETKGGNHQENNEKPHTEPATPVEEQSRSEAPRSPGARWRTVQSILPFMKQPKPGTDVEGQHNAERAQTPSSHEQNPLKV</sequence>
<organism evidence="1 2">
    <name type="scientific">Aspergillus aculeatinus CBS 121060</name>
    <dbReference type="NCBI Taxonomy" id="1448322"/>
    <lineage>
        <taxon>Eukaryota</taxon>
        <taxon>Fungi</taxon>
        <taxon>Dikarya</taxon>
        <taxon>Ascomycota</taxon>
        <taxon>Pezizomycotina</taxon>
        <taxon>Eurotiomycetes</taxon>
        <taxon>Eurotiomycetidae</taxon>
        <taxon>Eurotiales</taxon>
        <taxon>Aspergillaceae</taxon>
        <taxon>Aspergillus</taxon>
        <taxon>Aspergillus subgen. Circumdati</taxon>
    </lineage>
</organism>